<protein>
    <submittedName>
        <fullName evidence="2">Uncharacterized protein</fullName>
    </submittedName>
</protein>
<dbReference type="AlphaFoldDB" id="W2HFH8"/>
<dbReference type="EMBL" id="KI684761">
    <property type="protein sequence ID" value="ETK93993.1"/>
    <property type="molecule type" value="Genomic_DNA"/>
</dbReference>
<dbReference type="Proteomes" id="UP000053236">
    <property type="component" value="Unassembled WGS sequence"/>
</dbReference>
<evidence type="ECO:0000256" key="1">
    <source>
        <dbReference type="SAM" id="MobiDB-lite"/>
    </source>
</evidence>
<sequence length="111" mass="12031">MAAKSEAAATSNVVEMAPSHASAPASPLRTESTMTVAPIIFPSKGENDIRKRRKREPIKLPPWVRAKLSANDLRRLKKKKTHFSHSSTSALAAAHPVLARPTRALPIAVSF</sequence>
<proteinExistence type="predicted"/>
<feature type="region of interest" description="Disordered" evidence="1">
    <location>
        <begin position="1"/>
        <end position="30"/>
    </location>
</feature>
<gene>
    <name evidence="2" type="ORF">L915_02894</name>
</gene>
<organism evidence="2">
    <name type="scientific">Phytophthora nicotianae</name>
    <name type="common">Potato buckeye rot agent</name>
    <name type="synonym">Phytophthora parasitica</name>
    <dbReference type="NCBI Taxonomy" id="4792"/>
    <lineage>
        <taxon>Eukaryota</taxon>
        <taxon>Sar</taxon>
        <taxon>Stramenopiles</taxon>
        <taxon>Oomycota</taxon>
        <taxon>Peronosporomycetes</taxon>
        <taxon>Peronosporales</taxon>
        <taxon>Peronosporaceae</taxon>
        <taxon>Phytophthora</taxon>
    </lineage>
</organism>
<feature type="compositionally biased region" description="Low complexity" evidence="1">
    <location>
        <begin position="17"/>
        <end position="27"/>
    </location>
</feature>
<accession>W2HFH8</accession>
<name>W2HFH8_PHYNI</name>
<evidence type="ECO:0000313" key="2">
    <source>
        <dbReference type="EMBL" id="ETK93993.1"/>
    </source>
</evidence>
<reference evidence="2" key="1">
    <citation type="submission" date="2013-11" db="EMBL/GenBank/DDBJ databases">
        <title>The Genome Sequence of Phytophthora parasitica CJ02B3.</title>
        <authorList>
            <consortium name="The Broad Institute Genomics Platform"/>
            <person name="Russ C."/>
            <person name="Tyler B."/>
            <person name="Panabieres F."/>
            <person name="Shan W."/>
            <person name="Tripathy S."/>
            <person name="Grunwald N."/>
            <person name="Machado M."/>
            <person name="Johnson C.S."/>
            <person name="Arredondo F."/>
            <person name="Hong C."/>
            <person name="Coffey M."/>
            <person name="Young S.K."/>
            <person name="Zeng Q."/>
            <person name="Gargeya S."/>
            <person name="Fitzgerald M."/>
            <person name="Abouelleil A."/>
            <person name="Alvarado L."/>
            <person name="Chapman S.B."/>
            <person name="Gainer-Dewar J."/>
            <person name="Goldberg J."/>
            <person name="Griggs A."/>
            <person name="Gujja S."/>
            <person name="Hansen M."/>
            <person name="Howarth C."/>
            <person name="Imamovic A."/>
            <person name="Ireland A."/>
            <person name="Larimer J."/>
            <person name="McCowan C."/>
            <person name="Murphy C."/>
            <person name="Pearson M."/>
            <person name="Poon T.W."/>
            <person name="Priest M."/>
            <person name="Roberts A."/>
            <person name="Saif S."/>
            <person name="Shea T."/>
            <person name="Sykes S."/>
            <person name="Wortman J."/>
            <person name="Nusbaum C."/>
            <person name="Birren B."/>
        </authorList>
    </citation>
    <scope>NUCLEOTIDE SEQUENCE [LARGE SCALE GENOMIC DNA]</scope>
    <source>
        <strain evidence="2">CJ02B3</strain>
    </source>
</reference>